<evidence type="ECO:0000313" key="2">
    <source>
        <dbReference type="EMBL" id="GAA3755117.1"/>
    </source>
</evidence>
<dbReference type="EMBL" id="BAABDU010000001">
    <property type="protein sequence ID" value="GAA3755117.1"/>
    <property type="molecule type" value="Genomic_DNA"/>
</dbReference>
<feature type="signal peptide" evidence="1">
    <location>
        <begin position="1"/>
        <end position="20"/>
    </location>
</feature>
<organism evidence="2 3">
    <name type="scientific">Flavobacterium ginsengiterrae</name>
    <dbReference type="NCBI Taxonomy" id="871695"/>
    <lineage>
        <taxon>Bacteria</taxon>
        <taxon>Pseudomonadati</taxon>
        <taxon>Bacteroidota</taxon>
        <taxon>Flavobacteriia</taxon>
        <taxon>Flavobacteriales</taxon>
        <taxon>Flavobacteriaceae</taxon>
        <taxon>Flavobacterium</taxon>
    </lineage>
</organism>
<keyword evidence="3" id="KW-1185">Reference proteome</keyword>
<feature type="chain" id="PRO_5046574088" description="SPFH domain/Band 7 family protein" evidence="1">
    <location>
        <begin position="21"/>
        <end position="354"/>
    </location>
</feature>
<reference evidence="3" key="1">
    <citation type="journal article" date="2019" name="Int. J. Syst. Evol. Microbiol.">
        <title>The Global Catalogue of Microorganisms (GCM) 10K type strain sequencing project: providing services to taxonomists for standard genome sequencing and annotation.</title>
        <authorList>
            <consortium name="The Broad Institute Genomics Platform"/>
            <consortium name="The Broad Institute Genome Sequencing Center for Infectious Disease"/>
            <person name="Wu L."/>
            <person name="Ma J."/>
        </authorList>
    </citation>
    <scope>NUCLEOTIDE SEQUENCE [LARGE SCALE GENOMIC DNA]</scope>
    <source>
        <strain evidence="3">JCM 17337</strain>
    </source>
</reference>
<comment type="caution">
    <text evidence="2">The sequence shown here is derived from an EMBL/GenBank/DDBJ whole genome shotgun (WGS) entry which is preliminary data.</text>
</comment>
<evidence type="ECO:0000313" key="3">
    <source>
        <dbReference type="Proteomes" id="UP001500748"/>
    </source>
</evidence>
<keyword evidence="1" id="KW-0732">Signal</keyword>
<evidence type="ECO:0000256" key="1">
    <source>
        <dbReference type="SAM" id="SignalP"/>
    </source>
</evidence>
<proteinExistence type="predicted"/>
<gene>
    <name evidence="2" type="ORF">GCM10022423_01220</name>
</gene>
<sequence length="354" mass="41664">MIKKIILLAACFQAAVSVYAQTEKQKQMIYEQINRDSKMEGIIKKIDPIENKKALFRDAQVLPVFKIRMKKDFKPELIQNKNYYLVLYLQRLYVFMDNKTTRLVENNPVVTSILDFNSKKINYFVVYFTDTFSFNNQYLMPCLVDKDLSVVIDKGSSLSFESYIDKRYGSKDKYEEKLILDEKRQKLSVNEFDTAVNYNYEAYQTICSQDTLLVIKTMINQIGFAVKTLTKEQQEELTIRLNFKINPDKLLEEQLGNTLTAAKVKESDIKIALAQSRAENKKRVKENVKQTGLYSFNIYNVSTTEELIDILTSQQFSDYKNYIDLWYPIIETQNNYNNNKYRYNYGKDILEKQV</sequence>
<evidence type="ECO:0008006" key="4">
    <source>
        <dbReference type="Google" id="ProtNLM"/>
    </source>
</evidence>
<dbReference type="Proteomes" id="UP001500748">
    <property type="component" value="Unassembled WGS sequence"/>
</dbReference>
<name>A0ABP7G371_9FLAO</name>
<accession>A0ABP7G371</accession>
<dbReference type="RefSeq" id="WP_345138832.1">
    <property type="nucleotide sequence ID" value="NZ_BAABDU010000001.1"/>
</dbReference>
<protein>
    <recommendedName>
        <fullName evidence="4">SPFH domain/Band 7 family protein</fullName>
    </recommendedName>
</protein>